<dbReference type="GO" id="GO:0004518">
    <property type="term" value="F:nuclease activity"/>
    <property type="evidence" value="ECO:0007669"/>
    <property type="project" value="UniProtKB-KW"/>
</dbReference>
<organism evidence="7 8">
    <name type="scientific">Candidatus Uhrbacteria bacterium GW2011_GWA2_53_10</name>
    <dbReference type="NCBI Taxonomy" id="1618980"/>
    <lineage>
        <taxon>Bacteria</taxon>
        <taxon>Candidatus Uhriibacteriota</taxon>
    </lineage>
</organism>
<keyword evidence="1 5" id="KW-0963">Cytoplasm</keyword>
<dbReference type="InterPro" id="IPR012337">
    <property type="entry name" value="RNaseH-like_sf"/>
</dbReference>
<protein>
    <recommendedName>
        <fullName evidence="5">Putative pre-16S rRNA nuclease</fullName>
        <ecNumber evidence="5">3.1.-.-</ecNumber>
    </recommendedName>
</protein>
<dbReference type="GO" id="GO:0005737">
    <property type="term" value="C:cytoplasm"/>
    <property type="evidence" value="ECO:0007669"/>
    <property type="project" value="UniProtKB-SubCell"/>
</dbReference>
<evidence type="ECO:0000313" key="7">
    <source>
        <dbReference type="EMBL" id="KKW33323.1"/>
    </source>
</evidence>
<dbReference type="InterPro" id="IPR005227">
    <property type="entry name" value="YqgF"/>
</dbReference>
<evidence type="ECO:0000256" key="4">
    <source>
        <dbReference type="ARBA" id="ARBA00022801"/>
    </source>
</evidence>
<dbReference type="AlphaFoldDB" id="A0A0G1XPZ6"/>
<evidence type="ECO:0000256" key="1">
    <source>
        <dbReference type="ARBA" id="ARBA00022490"/>
    </source>
</evidence>
<comment type="function">
    <text evidence="5">Could be a nuclease involved in processing of the 5'-end of pre-16S rRNA.</text>
</comment>
<dbReference type="InterPro" id="IPR006641">
    <property type="entry name" value="YqgF/RNaseH-like_dom"/>
</dbReference>
<dbReference type="InterPro" id="IPR037027">
    <property type="entry name" value="YqgF/RNaseH-like_dom_sf"/>
</dbReference>
<sequence length="141" mass="15199">MRILGIDYGDKKIGLAFGDTSAGIAMPLDVIVNRGTETLAWIADKVHSEDIGTIVVGAPLSEGAYHGPQQLEKTRSFIQRLSSVVSVPVVEEDESYTTAESIRLQREEGAEADEDALAAMLIAQAYLNKAEGVKNEPRQPS</sequence>
<name>A0A0G1XPZ6_9BACT</name>
<dbReference type="PANTHER" id="PTHR33317">
    <property type="entry name" value="POLYNUCLEOTIDYL TRANSFERASE, RIBONUCLEASE H-LIKE SUPERFAMILY PROTEIN"/>
    <property type="match status" value="1"/>
</dbReference>
<dbReference type="SUPFAM" id="SSF53098">
    <property type="entry name" value="Ribonuclease H-like"/>
    <property type="match status" value="1"/>
</dbReference>
<dbReference type="PANTHER" id="PTHR33317:SF4">
    <property type="entry name" value="POLYNUCLEOTIDYL TRANSFERASE, RIBONUCLEASE H-LIKE SUPERFAMILY PROTEIN"/>
    <property type="match status" value="1"/>
</dbReference>
<feature type="domain" description="YqgF/RNase H-like" evidence="6">
    <location>
        <begin position="1"/>
        <end position="101"/>
    </location>
</feature>
<keyword evidence="4 5" id="KW-0378">Hydrolase</keyword>
<evidence type="ECO:0000256" key="3">
    <source>
        <dbReference type="ARBA" id="ARBA00022722"/>
    </source>
</evidence>
<keyword evidence="3 5" id="KW-0540">Nuclease</keyword>
<dbReference type="EC" id="3.1.-.-" evidence="5"/>
<dbReference type="EMBL" id="LCRI01000001">
    <property type="protein sequence ID" value="KKW33323.1"/>
    <property type="molecule type" value="Genomic_DNA"/>
</dbReference>
<dbReference type="CDD" id="cd16964">
    <property type="entry name" value="YqgF"/>
    <property type="match status" value="1"/>
</dbReference>
<accession>A0A0G1XPZ6</accession>
<reference evidence="7 8" key="1">
    <citation type="journal article" date="2015" name="Nature">
        <title>rRNA introns, odd ribosomes, and small enigmatic genomes across a large radiation of phyla.</title>
        <authorList>
            <person name="Brown C.T."/>
            <person name="Hug L.A."/>
            <person name="Thomas B.C."/>
            <person name="Sharon I."/>
            <person name="Castelle C.J."/>
            <person name="Singh A."/>
            <person name="Wilkins M.J."/>
            <person name="Williams K.H."/>
            <person name="Banfield J.F."/>
        </authorList>
    </citation>
    <scope>NUCLEOTIDE SEQUENCE [LARGE SCALE GENOMIC DNA]</scope>
</reference>
<dbReference type="Gene3D" id="3.30.420.140">
    <property type="entry name" value="YqgF/RNase H-like domain"/>
    <property type="match status" value="1"/>
</dbReference>
<comment type="subcellular location">
    <subcellularLocation>
        <location evidence="5">Cytoplasm</location>
    </subcellularLocation>
</comment>
<comment type="caution">
    <text evidence="7">The sequence shown here is derived from an EMBL/GenBank/DDBJ whole genome shotgun (WGS) entry which is preliminary data.</text>
</comment>
<evidence type="ECO:0000259" key="6">
    <source>
        <dbReference type="SMART" id="SM00732"/>
    </source>
</evidence>
<evidence type="ECO:0000313" key="8">
    <source>
        <dbReference type="Proteomes" id="UP000034711"/>
    </source>
</evidence>
<dbReference type="GO" id="GO:0000967">
    <property type="term" value="P:rRNA 5'-end processing"/>
    <property type="evidence" value="ECO:0007669"/>
    <property type="project" value="UniProtKB-UniRule"/>
</dbReference>
<keyword evidence="2 5" id="KW-0690">Ribosome biogenesis</keyword>
<evidence type="ECO:0000256" key="5">
    <source>
        <dbReference type="HAMAP-Rule" id="MF_00651"/>
    </source>
</evidence>
<dbReference type="NCBIfam" id="TIGR00250">
    <property type="entry name" value="RNAse_H_YqgF"/>
    <property type="match status" value="1"/>
</dbReference>
<dbReference type="Pfam" id="PF03652">
    <property type="entry name" value="RuvX"/>
    <property type="match status" value="1"/>
</dbReference>
<dbReference type="GO" id="GO:0016788">
    <property type="term" value="F:hydrolase activity, acting on ester bonds"/>
    <property type="evidence" value="ECO:0007669"/>
    <property type="project" value="UniProtKB-UniRule"/>
</dbReference>
<dbReference type="SMART" id="SM00732">
    <property type="entry name" value="YqgFc"/>
    <property type="match status" value="1"/>
</dbReference>
<gene>
    <name evidence="7" type="ORF">UY77_C0001G0018</name>
</gene>
<comment type="similarity">
    <text evidence="5">Belongs to the YqgF HJR family.</text>
</comment>
<proteinExistence type="inferred from homology"/>
<dbReference type="Proteomes" id="UP000034711">
    <property type="component" value="Unassembled WGS sequence"/>
</dbReference>
<evidence type="ECO:0000256" key="2">
    <source>
        <dbReference type="ARBA" id="ARBA00022517"/>
    </source>
</evidence>
<dbReference type="HAMAP" id="MF_00651">
    <property type="entry name" value="Nuclease_YqgF"/>
    <property type="match status" value="1"/>
</dbReference>